<evidence type="ECO:0000256" key="3">
    <source>
        <dbReference type="ARBA" id="ARBA00022475"/>
    </source>
</evidence>
<dbReference type="PANTHER" id="PTHR32309">
    <property type="entry name" value="TYROSINE-PROTEIN KINASE"/>
    <property type="match status" value="1"/>
</dbReference>
<comment type="similarity">
    <text evidence="2">Belongs to the CpsC/CapA family.</text>
</comment>
<reference evidence="9 10" key="1">
    <citation type="submission" date="2019-10" db="EMBL/GenBank/DDBJ databases">
        <title>Rubrobacter sp nov SCSIO 52090 isolated from a deep-sea sediment in the South China Sea.</title>
        <authorList>
            <person name="Chen R.W."/>
        </authorList>
    </citation>
    <scope>NUCLEOTIDE SEQUENCE [LARGE SCALE GENOMIC DNA]</scope>
    <source>
        <strain evidence="9 10">SCSIO 52909</strain>
    </source>
</reference>
<keyword evidence="3" id="KW-1003">Cell membrane</keyword>
<keyword evidence="6 7" id="KW-0472">Membrane</keyword>
<dbReference type="Proteomes" id="UP000501452">
    <property type="component" value="Chromosome"/>
</dbReference>
<keyword evidence="10" id="KW-1185">Reference proteome</keyword>
<evidence type="ECO:0000256" key="7">
    <source>
        <dbReference type="SAM" id="Phobius"/>
    </source>
</evidence>
<dbReference type="AlphaFoldDB" id="A0A6G8QD66"/>
<comment type="subcellular location">
    <subcellularLocation>
        <location evidence="1">Cell membrane</location>
        <topology evidence="1">Multi-pass membrane protein</topology>
    </subcellularLocation>
</comment>
<accession>A0A6G8QD66</accession>
<evidence type="ECO:0000256" key="4">
    <source>
        <dbReference type="ARBA" id="ARBA00022692"/>
    </source>
</evidence>
<proteinExistence type="inferred from homology"/>
<keyword evidence="5 7" id="KW-1133">Transmembrane helix</keyword>
<dbReference type="InterPro" id="IPR050445">
    <property type="entry name" value="Bact_polysacc_biosynth/exp"/>
</dbReference>
<feature type="domain" description="Polysaccharide chain length determinant N-terminal" evidence="8">
    <location>
        <begin position="82"/>
        <end position="168"/>
    </location>
</feature>
<keyword evidence="4 7" id="KW-0812">Transmembrane</keyword>
<dbReference type="Pfam" id="PF02706">
    <property type="entry name" value="Wzz"/>
    <property type="match status" value="1"/>
</dbReference>
<evidence type="ECO:0000256" key="1">
    <source>
        <dbReference type="ARBA" id="ARBA00004651"/>
    </source>
</evidence>
<dbReference type="PANTHER" id="PTHR32309:SF13">
    <property type="entry name" value="FERRIC ENTEROBACTIN TRANSPORT PROTEIN FEPE"/>
    <property type="match status" value="1"/>
</dbReference>
<dbReference type="KEGG" id="rub:GBA63_18325"/>
<dbReference type="GO" id="GO:0005886">
    <property type="term" value="C:plasma membrane"/>
    <property type="evidence" value="ECO:0007669"/>
    <property type="project" value="UniProtKB-SubCell"/>
</dbReference>
<evidence type="ECO:0000256" key="6">
    <source>
        <dbReference type="ARBA" id="ARBA00023136"/>
    </source>
</evidence>
<evidence type="ECO:0000256" key="5">
    <source>
        <dbReference type="ARBA" id="ARBA00022989"/>
    </source>
</evidence>
<dbReference type="EMBL" id="CP045119">
    <property type="protein sequence ID" value="QIN84378.1"/>
    <property type="molecule type" value="Genomic_DNA"/>
</dbReference>
<dbReference type="InterPro" id="IPR003856">
    <property type="entry name" value="LPS_length_determ_N"/>
</dbReference>
<feature type="transmembrane region" description="Helical" evidence="7">
    <location>
        <begin position="95"/>
        <end position="115"/>
    </location>
</feature>
<organism evidence="9 10">
    <name type="scientific">Rubrobacter tropicus</name>
    <dbReference type="NCBI Taxonomy" id="2653851"/>
    <lineage>
        <taxon>Bacteria</taxon>
        <taxon>Bacillati</taxon>
        <taxon>Actinomycetota</taxon>
        <taxon>Rubrobacteria</taxon>
        <taxon>Rubrobacterales</taxon>
        <taxon>Rubrobacteraceae</taxon>
        <taxon>Rubrobacter</taxon>
    </lineage>
</organism>
<protein>
    <recommendedName>
        <fullName evidence="8">Polysaccharide chain length determinant N-terminal domain-containing protein</fullName>
    </recommendedName>
</protein>
<evidence type="ECO:0000313" key="9">
    <source>
        <dbReference type="EMBL" id="QIN84378.1"/>
    </source>
</evidence>
<evidence type="ECO:0000313" key="10">
    <source>
        <dbReference type="Proteomes" id="UP000501452"/>
    </source>
</evidence>
<gene>
    <name evidence="9" type="ORF">GBA63_18325</name>
</gene>
<evidence type="ECO:0000256" key="2">
    <source>
        <dbReference type="ARBA" id="ARBA00006683"/>
    </source>
</evidence>
<sequence>MPGGPCRISQRFIVSPQDRVSDREAGRWCRRFGRAYRNAHSETGGVDDLEGMLPNGTRHAAPTIGDHDAGWPADAPRGQEVLSVRDLLETLWRKAWVILLMTILVVGAAVGYGLTQTPMYQASIKVLVGQGQGLTPESNDVIGLQQLTQSMAELAYTRTVADAVIQNLDLQTTPDEFLAGMSVEQVAETQVIEVSYTDSDPERASQIANTIGDEFSGQVSEVSSSANSITAVTWEKAAVPSSPISPNLLRNGLLALVLGLMLGVGLAFLLEYLDDSWRSPEEAMQVSGVPTFAAVREFRLPKKPKKKGAS</sequence>
<feature type="transmembrane region" description="Helical" evidence="7">
    <location>
        <begin position="252"/>
        <end position="270"/>
    </location>
</feature>
<evidence type="ECO:0000259" key="8">
    <source>
        <dbReference type="Pfam" id="PF02706"/>
    </source>
</evidence>
<name>A0A6G8QD66_9ACTN</name>